<name>A0ACC2NII0_9HYME</name>
<reference evidence="1" key="1">
    <citation type="submission" date="2023-04" db="EMBL/GenBank/DDBJ databases">
        <title>A chromosome-level genome assembly of the parasitoid wasp Eretmocerus hayati.</title>
        <authorList>
            <person name="Zhong Y."/>
            <person name="Liu S."/>
            <person name="Liu Y."/>
        </authorList>
    </citation>
    <scope>NUCLEOTIDE SEQUENCE</scope>
    <source>
        <strain evidence="1">ZJU_SS_LIU_2023</strain>
    </source>
</reference>
<protein>
    <submittedName>
        <fullName evidence="1">Uncharacterized protein</fullName>
    </submittedName>
</protein>
<evidence type="ECO:0000313" key="1">
    <source>
        <dbReference type="EMBL" id="KAJ8670436.1"/>
    </source>
</evidence>
<evidence type="ECO:0000313" key="2">
    <source>
        <dbReference type="Proteomes" id="UP001239111"/>
    </source>
</evidence>
<dbReference type="EMBL" id="CM056743">
    <property type="protein sequence ID" value="KAJ8670436.1"/>
    <property type="molecule type" value="Genomic_DNA"/>
</dbReference>
<sequence length="466" mass="50223">MEEEVDQNQPPPPQPVERMQQEVADDDVSVSSPPPPRLSEAESRQLQEQAALVVDAQLRAMAVSKTTSGHHQGGSTPSPLPGSRRSVGPASTATSTGTRSAGESIDDHYATDRLKPFVRTCRKFESGSGSCGDQDGGMISMEDGMDVAAKKRKTRRGKPKHRNKLKPYSKQHPSYQQRLRCRASGRSAKTGRQPPAPYNTTQFLMEDHNDLPDLDEKLAGSTAVAAMAAEVHSHFSKPSGGAGAPPPRTRDSSFSVDSGEDYFYSSPEDEEEFLTKEFSSAYEDLHAERLGALTKAELIQEYIQLEAKQRVDELLQQNEQLRRENEMLRKQRHGSPTSSVDSESDSESNSSSEDDASECSCNHKTCSPGSSPVPASYHAPRRDNAASNRRKNSSVSSLDGETDYTTGGSDVSPMVSRAAMPTTTTTSTNIVAPATLTTTSNGTSSSSSDLQANGHAAGFEIVALPT</sequence>
<keyword evidence="2" id="KW-1185">Reference proteome</keyword>
<dbReference type="Proteomes" id="UP001239111">
    <property type="component" value="Chromosome 3"/>
</dbReference>
<organism evidence="1 2">
    <name type="scientific">Eretmocerus hayati</name>
    <dbReference type="NCBI Taxonomy" id="131215"/>
    <lineage>
        <taxon>Eukaryota</taxon>
        <taxon>Metazoa</taxon>
        <taxon>Ecdysozoa</taxon>
        <taxon>Arthropoda</taxon>
        <taxon>Hexapoda</taxon>
        <taxon>Insecta</taxon>
        <taxon>Pterygota</taxon>
        <taxon>Neoptera</taxon>
        <taxon>Endopterygota</taxon>
        <taxon>Hymenoptera</taxon>
        <taxon>Apocrita</taxon>
        <taxon>Proctotrupomorpha</taxon>
        <taxon>Chalcidoidea</taxon>
        <taxon>Aphelinidae</taxon>
        <taxon>Aphelininae</taxon>
        <taxon>Eretmocerus</taxon>
    </lineage>
</organism>
<accession>A0ACC2NII0</accession>
<gene>
    <name evidence="1" type="ORF">QAD02_001695</name>
</gene>
<proteinExistence type="predicted"/>
<comment type="caution">
    <text evidence="1">The sequence shown here is derived from an EMBL/GenBank/DDBJ whole genome shotgun (WGS) entry which is preliminary data.</text>
</comment>